<evidence type="ECO:0000256" key="1">
    <source>
        <dbReference type="SAM" id="MobiDB-lite"/>
    </source>
</evidence>
<dbReference type="Proteomes" id="UP000324222">
    <property type="component" value="Unassembled WGS sequence"/>
</dbReference>
<proteinExistence type="predicted"/>
<evidence type="ECO:0000313" key="2">
    <source>
        <dbReference type="EMBL" id="MPC18446.1"/>
    </source>
</evidence>
<comment type="caution">
    <text evidence="2">The sequence shown here is derived from an EMBL/GenBank/DDBJ whole genome shotgun (WGS) entry which is preliminary data.</text>
</comment>
<gene>
    <name evidence="2" type="ORF">E2C01_011331</name>
</gene>
<name>A0A5B7DBF4_PORTR</name>
<reference evidence="2 3" key="1">
    <citation type="submission" date="2019-05" db="EMBL/GenBank/DDBJ databases">
        <title>Another draft genome of Portunus trituberculatus and its Hox gene families provides insights of decapod evolution.</title>
        <authorList>
            <person name="Jeong J.-H."/>
            <person name="Song I."/>
            <person name="Kim S."/>
            <person name="Choi T."/>
            <person name="Kim D."/>
            <person name="Ryu S."/>
            <person name="Kim W."/>
        </authorList>
    </citation>
    <scope>NUCLEOTIDE SEQUENCE [LARGE SCALE GENOMIC DNA]</scope>
    <source>
        <tissue evidence="2">Muscle</tissue>
    </source>
</reference>
<evidence type="ECO:0000313" key="3">
    <source>
        <dbReference type="Proteomes" id="UP000324222"/>
    </source>
</evidence>
<dbReference type="AlphaFoldDB" id="A0A5B7DBF4"/>
<sequence>MELVRRKLHILKSPEKGGKEGEDGENRVESASGSEPISGVLTCGEAAERGTPTESWLRAEEKVDSSNSGWDTNSGWAAVIALPPDASGAEFKLSVN</sequence>
<protein>
    <submittedName>
        <fullName evidence="2">Uncharacterized protein</fullName>
    </submittedName>
</protein>
<feature type="compositionally biased region" description="Basic and acidic residues" evidence="1">
    <location>
        <begin position="12"/>
        <end position="28"/>
    </location>
</feature>
<dbReference type="EMBL" id="VSRR010000680">
    <property type="protein sequence ID" value="MPC18446.1"/>
    <property type="molecule type" value="Genomic_DNA"/>
</dbReference>
<keyword evidence="3" id="KW-1185">Reference proteome</keyword>
<feature type="region of interest" description="Disordered" evidence="1">
    <location>
        <begin position="9"/>
        <end position="39"/>
    </location>
</feature>
<organism evidence="2 3">
    <name type="scientific">Portunus trituberculatus</name>
    <name type="common">Swimming crab</name>
    <name type="synonym">Neptunus trituberculatus</name>
    <dbReference type="NCBI Taxonomy" id="210409"/>
    <lineage>
        <taxon>Eukaryota</taxon>
        <taxon>Metazoa</taxon>
        <taxon>Ecdysozoa</taxon>
        <taxon>Arthropoda</taxon>
        <taxon>Crustacea</taxon>
        <taxon>Multicrustacea</taxon>
        <taxon>Malacostraca</taxon>
        <taxon>Eumalacostraca</taxon>
        <taxon>Eucarida</taxon>
        <taxon>Decapoda</taxon>
        <taxon>Pleocyemata</taxon>
        <taxon>Brachyura</taxon>
        <taxon>Eubrachyura</taxon>
        <taxon>Portunoidea</taxon>
        <taxon>Portunidae</taxon>
        <taxon>Portuninae</taxon>
        <taxon>Portunus</taxon>
    </lineage>
</organism>
<accession>A0A5B7DBF4</accession>